<feature type="transmembrane region" description="Helical" evidence="1">
    <location>
        <begin position="455"/>
        <end position="477"/>
    </location>
</feature>
<evidence type="ECO:0000313" key="3">
    <source>
        <dbReference type="Proteomes" id="UP001271007"/>
    </source>
</evidence>
<sequence>MALAASSIAASLGILVAFDGAPVDTWSGEPSIYLAICTAIANLLMRYACIQGVVTCWWLRAPKGSTLAKLHYDWRSGTTLRGAITAGRHLGLLGLATIFSTVVIIDGPLLQRPTSVVQAPYVNQPVHLNVMMAQQTPTGYTGVWATSQELGFDTVQNLQFNKSVPSVDGNEVSNEVWSSSDDQFDMHVGRLYYADVPIPSIIAGCNDQCTATIRAPALALTGCTPYELPVNYNNAMGFLQGQDSTAAGPLAQNLFLIVTTLVPETDEQEWINLVTGHSTTENCEGTLRYTACSLRPAIGEYNVSIVGNSTTIGNPGSPTIITLANNSRTNETFDPTTSSHRSTLGGIVSAHFDKGTSFLSAYKTGPNIAYSTYGGQATVQYEIEQADPNPCLSFRDPSQDMIAPLNKAMVYAGAAAGREGIAYPDARMDPGIAARTNTSITGYKLGDHNVFHTDYWWFFAAALVEVVCICFVAPTYWGW</sequence>
<evidence type="ECO:0000313" key="2">
    <source>
        <dbReference type="EMBL" id="KAK3050521.1"/>
    </source>
</evidence>
<keyword evidence="3" id="KW-1185">Reference proteome</keyword>
<comment type="caution">
    <text evidence="2">The sequence shown here is derived from an EMBL/GenBank/DDBJ whole genome shotgun (WGS) entry which is preliminary data.</text>
</comment>
<dbReference type="Pfam" id="PF11374">
    <property type="entry name" value="DUF3176"/>
    <property type="match status" value="1"/>
</dbReference>
<dbReference type="EMBL" id="JAWDJX010000031">
    <property type="protein sequence ID" value="KAK3050521.1"/>
    <property type="molecule type" value="Genomic_DNA"/>
</dbReference>
<evidence type="ECO:0000256" key="1">
    <source>
        <dbReference type="SAM" id="Phobius"/>
    </source>
</evidence>
<proteinExistence type="predicted"/>
<reference evidence="2" key="1">
    <citation type="submission" date="2023-04" db="EMBL/GenBank/DDBJ databases">
        <title>Black Yeasts Isolated from many extreme environments.</title>
        <authorList>
            <person name="Coleine C."/>
            <person name="Stajich J.E."/>
            <person name="Selbmann L."/>
        </authorList>
    </citation>
    <scope>NUCLEOTIDE SEQUENCE</scope>
    <source>
        <strain evidence="2">CCFEE 5312</strain>
    </source>
</reference>
<gene>
    <name evidence="2" type="ORF">LTR09_008160</name>
</gene>
<name>A0AAJ0DHY0_9PEZI</name>
<accession>A0AAJ0DHY0</accession>
<protein>
    <submittedName>
        <fullName evidence="2">Uncharacterized protein</fullName>
    </submittedName>
</protein>
<dbReference type="AlphaFoldDB" id="A0AAJ0DHY0"/>
<organism evidence="2 3">
    <name type="scientific">Extremus antarcticus</name>
    <dbReference type="NCBI Taxonomy" id="702011"/>
    <lineage>
        <taxon>Eukaryota</taxon>
        <taxon>Fungi</taxon>
        <taxon>Dikarya</taxon>
        <taxon>Ascomycota</taxon>
        <taxon>Pezizomycotina</taxon>
        <taxon>Dothideomycetes</taxon>
        <taxon>Dothideomycetidae</taxon>
        <taxon>Mycosphaerellales</taxon>
        <taxon>Extremaceae</taxon>
        <taxon>Extremus</taxon>
    </lineage>
</organism>
<dbReference type="Proteomes" id="UP001271007">
    <property type="component" value="Unassembled WGS sequence"/>
</dbReference>
<dbReference type="PANTHER" id="PTHR37576">
    <property type="entry name" value="DEFECT AT LOW TEMPERATURE PROTEIN 1"/>
    <property type="match status" value="1"/>
</dbReference>
<keyword evidence="1" id="KW-0472">Membrane</keyword>
<keyword evidence="1" id="KW-0812">Transmembrane</keyword>
<keyword evidence="1" id="KW-1133">Transmembrane helix</keyword>
<dbReference type="InterPro" id="IPR021514">
    <property type="entry name" value="DUF3176"/>
</dbReference>
<dbReference type="PANTHER" id="PTHR37576:SF2">
    <property type="entry name" value="DEFECT AT LOW TEMPERATURE PROTEIN 1"/>
    <property type="match status" value="1"/>
</dbReference>